<protein>
    <submittedName>
        <fullName evidence="1">Uncharacterized protein</fullName>
    </submittedName>
</protein>
<organism evidence="1 2">
    <name type="scientific">Methanosarcina acetivorans</name>
    <dbReference type="NCBI Taxonomy" id="2214"/>
    <lineage>
        <taxon>Archaea</taxon>
        <taxon>Methanobacteriati</taxon>
        <taxon>Methanobacteriota</taxon>
        <taxon>Stenosarchaea group</taxon>
        <taxon>Methanomicrobia</taxon>
        <taxon>Methanosarcinales</taxon>
        <taxon>Methanosarcinaceae</taxon>
        <taxon>Methanosarcina</taxon>
    </lineage>
</organism>
<comment type="caution">
    <text evidence="1">The sequence shown here is derived from an EMBL/GenBank/DDBJ whole genome shotgun (WGS) entry which is preliminary data.</text>
</comment>
<name>A0A832SL17_9EURY</name>
<proteinExistence type="predicted"/>
<evidence type="ECO:0000313" key="1">
    <source>
        <dbReference type="EMBL" id="HIH95140.1"/>
    </source>
</evidence>
<accession>A0A832SL17</accession>
<dbReference type="AlphaFoldDB" id="A0A832SL17"/>
<dbReference type="Proteomes" id="UP000600774">
    <property type="component" value="Unassembled WGS sequence"/>
</dbReference>
<reference evidence="1" key="1">
    <citation type="journal article" date="2020" name="bioRxiv">
        <title>A rank-normalized archaeal taxonomy based on genome phylogeny resolves widespread incomplete and uneven classifications.</title>
        <authorList>
            <person name="Rinke C."/>
            <person name="Chuvochina M."/>
            <person name="Mussig A.J."/>
            <person name="Chaumeil P.-A."/>
            <person name="Waite D.W."/>
            <person name="Whitman W.B."/>
            <person name="Parks D.H."/>
            <person name="Hugenholtz P."/>
        </authorList>
    </citation>
    <scope>NUCLEOTIDE SEQUENCE</scope>
    <source>
        <strain evidence="1">UBA8876</strain>
    </source>
</reference>
<gene>
    <name evidence="1" type="ORF">HA338_14340</name>
</gene>
<dbReference type="GeneID" id="1472123"/>
<evidence type="ECO:0000313" key="2">
    <source>
        <dbReference type="Proteomes" id="UP000600774"/>
    </source>
</evidence>
<dbReference type="RefSeq" id="WP_011020289.1">
    <property type="nucleotide sequence ID" value="NZ_DUJU01000158.1"/>
</dbReference>
<sequence length="119" mass="14273">MTTYHPSEDEINSSEYQEFDFKTSPLEYRLYPGYIFSNVTLKIVYYSKDSATKEIKIKIYDSNEPDRWGYITNLPKETDDFDVEYYDITNYIHDAEKLSNFKIRIEVCITNSNQRIYID</sequence>
<dbReference type="EMBL" id="DUJU01000158">
    <property type="protein sequence ID" value="HIH95140.1"/>
    <property type="molecule type" value="Genomic_DNA"/>
</dbReference>